<reference evidence="1 2" key="2">
    <citation type="journal article" date="2012" name="PLoS Pathog.">
        <title>Diverse lifestyles and strategies of plant pathogenesis encoded in the genomes of eighteen Dothideomycetes fungi.</title>
        <authorList>
            <person name="Ohm R.A."/>
            <person name="Feau N."/>
            <person name="Henrissat B."/>
            <person name="Schoch C.L."/>
            <person name="Horwitz B.A."/>
            <person name="Barry K.W."/>
            <person name="Condon B.J."/>
            <person name="Copeland A.C."/>
            <person name="Dhillon B."/>
            <person name="Glaser F."/>
            <person name="Hesse C.N."/>
            <person name="Kosti I."/>
            <person name="LaButti K."/>
            <person name="Lindquist E.A."/>
            <person name="Lucas S."/>
            <person name="Salamov A.A."/>
            <person name="Bradshaw R.E."/>
            <person name="Ciuffetti L."/>
            <person name="Hamelin R.C."/>
            <person name="Kema G.H.J."/>
            <person name="Lawrence C."/>
            <person name="Scott J.A."/>
            <person name="Spatafora J.W."/>
            <person name="Turgeon B.G."/>
            <person name="de Wit P.J.G.M."/>
            <person name="Zhong S."/>
            <person name="Goodwin S.B."/>
            <person name="Grigoriev I.V."/>
        </authorList>
    </citation>
    <scope>NUCLEOTIDE SEQUENCE [LARGE SCALE GENOMIC DNA]</scope>
    <source>
        <strain evidence="2">NZE10 / CBS 128990</strain>
    </source>
</reference>
<evidence type="ECO:0000313" key="1">
    <source>
        <dbReference type="EMBL" id="EME46632.1"/>
    </source>
</evidence>
<dbReference type="HOGENOM" id="CLU_1758762_0_0_1"/>
<keyword evidence="2" id="KW-1185">Reference proteome</keyword>
<organism evidence="1 2">
    <name type="scientific">Dothistroma septosporum (strain NZE10 / CBS 128990)</name>
    <name type="common">Red band needle blight fungus</name>
    <name type="synonym">Mycosphaerella pini</name>
    <dbReference type="NCBI Taxonomy" id="675120"/>
    <lineage>
        <taxon>Eukaryota</taxon>
        <taxon>Fungi</taxon>
        <taxon>Dikarya</taxon>
        <taxon>Ascomycota</taxon>
        <taxon>Pezizomycotina</taxon>
        <taxon>Dothideomycetes</taxon>
        <taxon>Dothideomycetidae</taxon>
        <taxon>Mycosphaerellales</taxon>
        <taxon>Mycosphaerellaceae</taxon>
        <taxon>Dothistroma</taxon>
    </lineage>
</organism>
<dbReference type="AlphaFoldDB" id="N1PTD6"/>
<protein>
    <submittedName>
        <fullName evidence="1">Uncharacterized protein</fullName>
    </submittedName>
</protein>
<reference evidence="2" key="1">
    <citation type="journal article" date="2012" name="PLoS Genet.">
        <title>The genomes of the fungal plant pathogens Cladosporium fulvum and Dothistroma septosporum reveal adaptation to different hosts and lifestyles but also signatures of common ancestry.</title>
        <authorList>
            <person name="de Wit P.J.G.M."/>
            <person name="van der Burgt A."/>
            <person name="Oekmen B."/>
            <person name="Stergiopoulos I."/>
            <person name="Abd-Elsalam K.A."/>
            <person name="Aerts A.L."/>
            <person name="Bahkali A.H."/>
            <person name="Beenen H.G."/>
            <person name="Chettri P."/>
            <person name="Cox M.P."/>
            <person name="Datema E."/>
            <person name="de Vries R.P."/>
            <person name="Dhillon B."/>
            <person name="Ganley A.R."/>
            <person name="Griffiths S.A."/>
            <person name="Guo Y."/>
            <person name="Hamelin R.C."/>
            <person name="Henrissat B."/>
            <person name="Kabir M.S."/>
            <person name="Jashni M.K."/>
            <person name="Kema G."/>
            <person name="Klaubauf S."/>
            <person name="Lapidus A."/>
            <person name="Levasseur A."/>
            <person name="Lindquist E."/>
            <person name="Mehrabi R."/>
            <person name="Ohm R.A."/>
            <person name="Owen T.J."/>
            <person name="Salamov A."/>
            <person name="Schwelm A."/>
            <person name="Schijlen E."/>
            <person name="Sun H."/>
            <person name="van den Burg H.A."/>
            <person name="van Ham R.C.H.J."/>
            <person name="Zhang S."/>
            <person name="Goodwin S.B."/>
            <person name="Grigoriev I.V."/>
            <person name="Collemare J."/>
            <person name="Bradshaw R.E."/>
        </authorList>
    </citation>
    <scope>NUCLEOTIDE SEQUENCE [LARGE SCALE GENOMIC DNA]</scope>
    <source>
        <strain evidence="2">NZE10 / CBS 128990</strain>
    </source>
</reference>
<gene>
    <name evidence="1" type="ORF">DOTSEDRAFT_70594</name>
</gene>
<dbReference type="Proteomes" id="UP000016933">
    <property type="component" value="Unassembled WGS sequence"/>
</dbReference>
<accession>N1PTD6</accession>
<sequence length="148" mass="16713">MCPHGISVLRTPARVAARFPEANRAPHLSQIRSRHIILASRLEQSFRIFCSMPVCTTFSGATCHTPKAVQYRASYVSPGRDRTCTPPIVPTLANILIPAAHLQGDWPWWTTYKLSHLAFNSSRNRLAATLLVVKRDRLRRITLQPARM</sequence>
<dbReference type="EMBL" id="KB446537">
    <property type="protein sequence ID" value="EME46632.1"/>
    <property type="molecule type" value="Genomic_DNA"/>
</dbReference>
<evidence type="ECO:0000313" key="2">
    <source>
        <dbReference type="Proteomes" id="UP000016933"/>
    </source>
</evidence>
<proteinExistence type="predicted"/>
<name>N1PTD6_DOTSN</name>